<dbReference type="PANTHER" id="PTHR34704:SF1">
    <property type="entry name" value="ATPASE"/>
    <property type="match status" value="1"/>
</dbReference>
<dbReference type="SUPFAM" id="SSF52980">
    <property type="entry name" value="Restriction endonuclease-like"/>
    <property type="match status" value="1"/>
</dbReference>
<reference evidence="3 4" key="1">
    <citation type="submission" date="2015-09" db="EMBL/GenBank/DDBJ databases">
        <authorList>
            <consortium name="Pathogen Informatics"/>
        </authorList>
    </citation>
    <scope>NUCLEOTIDE SEQUENCE [LARGE SCALE GENOMIC DNA]</scope>
    <source>
        <strain evidence="3 4">2789STDY5834968</strain>
    </source>
</reference>
<dbReference type="Gene3D" id="3.40.50.300">
    <property type="entry name" value="P-loop containing nucleotide triphosphate hydrolases"/>
    <property type="match status" value="1"/>
</dbReference>
<dbReference type="GO" id="GO:0005524">
    <property type="term" value="F:ATP binding"/>
    <property type="evidence" value="ECO:0007669"/>
    <property type="project" value="InterPro"/>
</dbReference>
<dbReference type="Gene3D" id="1.10.10.10">
    <property type="entry name" value="Winged helix-like DNA-binding domain superfamily/Winged helix DNA-binding domain"/>
    <property type="match status" value="1"/>
</dbReference>
<sequence length="472" mass="54020">MFIGREKELATLNGLYNSDKFEFAVIYGRRRVGKTALISHFIQDKKAIYFMGVESNEKQNLENFSQAIMEYASGIMPGTSFVSFQAAIEYVFKLCENERLVLVIDEYPYVAKASKSMASTLQMLIDKNKDNSKMMLILCGSSMSYMEDNVLAYKAPLYGRRTAQMKILPFDFKDSCKYFNGFSAEDMALIYGIVGGTPQYLLQMNDSMSVEDNIKNVFLNPASAIFEEPENLLKQEVREPAVYNAIITAVATGSSRMSEIATKIGETTSVCSQYMKNLINLGLIRKETPYGEKESRKSIYAIADNMFRFWYRFIPDNNSIISRGATELAYKRIAPNLSDYMGRIFEEICMQYLWKLLLDGKAPVEFSNLGRWWGTDPQERIQTEIDIMGDQDKSTALFGECKWINENVDVKVLEKLKKRSRLFRYENVHLFLFAKKGFTQGCIEEAGKMGNVSLVTYDQIYEYLNDRGITAF</sequence>
<feature type="domain" description="DUF234" evidence="2">
    <location>
        <begin position="310"/>
        <end position="409"/>
    </location>
</feature>
<evidence type="ECO:0000313" key="3">
    <source>
        <dbReference type="EMBL" id="CUN22670.1"/>
    </source>
</evidence>
<proteinExistence type="predicted"/>
<name>A0A173V7F4_9FIRM</name>
<dbReference type="InterPro" id="IPR027417">
    <property type="entry name" value="P-loop_NTPase"/>
</dbReference>
<evidence type="ECO:0000313" key="4">
    <source>
        <dbReference type="Proteomes" id="UP000095673"/>
    </source>
</evidence>
<dbReference type="EMBL" id="CYXM01000014">
    <property type="protein sequence ID" value="CUN22670.1"/>
    <property type="molecule type" value="Genomic_DNA"/>
</dbReference>
<dbReference type="InterPro" id="IPR004256">
    <property type="entry name" value="DUF234"/>
</dbReference>
<evidence type="ECO:0000259" key="2">
    <source>
        <dbReference type="Pfam" id="PF03008"/>
    </source>
</evidence>
<dbReference type="InterPro" id="IPR036390">
    <property type="entry name" value="WH_DNA-bd_sf"/>
</dbReference>
<dbReference type="Pfam" id="PF03008">
    <property type="entry name" value="DUF234"/>
    <property type="match status" value="1"/>
</dbReference>
<dbReference type="Proteomes" id="UP000095673">
    <property type="component" value="Unassembled WGS sequence"/>
</dbReference>
<dbReference type="OrthoDB" id="9813134at2"/>
<dbReference type="SUPFAM" id="SSF46785">
    <property type="entry name" value="Winged helix' DNA-binding domain"/>
    <property type="match status" value="1"/>
</dbReference>
<protein>
    <submittedName>
        <fullName evidence="3">Predicted ATPase (AAA+ superfamily)</fullName>
    </submittedName>
</protein>
<dbReference type="InterPro" id="IPR011335">
    <property type="entry name" value="Restrct_endonuc-II-like"/>
</dbReference>
<dbReference type="InterPro" id="IPR011579">
    <property type="entry name" value="ATPase_dom"/>
</dbReference>
<feature type="domain" description="ATPase" evidence="1">
    <location>
        <begin position="2"/>
        <end position="203"/>
    </location>
</feature>
<gene>
    <name evidence="3" type="ORF">ERS852580_02681</name>
</gene>
<dbReference type="InterPro" id="IPR036388">
    <property type="entry name" value="WH-like_DNA-bd_sf"/>
</dbReference>
<dbReference type="Pfam" id="PF01637">
    <property type="entry name" value="ATPase_2"/>
    <property type="match status" value="1"/>
</dbReference>
<organism evidence="3 4">
    <name type="scientific">Agathobacter rectalis</name>
    <dbReference type="NCBI Taxonomy" id="39491"/>
    <lineage>
        <taxon>Bacteria</taxon>
        <taxon>Bacillati</taxon>
        <taxon>Bacillota</taxon>
        <taxon>Clostridia</taxon>
        <taxon>Lachnospirales</taxon>
        <taxon>Lachnospiraceae</taxon>
        <taxon>Agathobacter</taxon>
    </lineage>
</organism>
<dbReference type="AlphaFoldDB" id="A0A173V7F4"/>
<dbReference type="PANTHER" id="PTHR34704">
    <property type="entry name" value="ATPASE"/>
    <property type="match status" value="1"/>
</dbReference>
<dbReference type="SUPFAM" id="SSF52540">
    <property type="entry name" value="P-loop containing nucleoside triphosphate hydrolases"/>
    <property type="match status" value="1"/>
</dbReference>
<evidence type="ECO:0000259" key="1">
    <source>
        <dbReference type="Pfam" id="PF01637"/>
    </source>
</evidence>
<accession>A0A173V7F4</accession>
<dbReference type="RefSeq" id="WP_055238525.1">
    <property type="nucleotide sequence ID" value="NZ_CYXM01000014.1"/>
</dbReference>